<dbReference type="Gene3D" id="3.20.190.20">
    <property type="match status" value="1"/>
</dbReference>
<comment type="caution">
    <text evidence="6">The sequence shown here is derived from an EMBL/GenBank/DDBJ whole genome shotgun (WGS) entry which is preliminary data.</text>
</comment>
<dbReference type="EMBL" id="JAENIG010000003">
    <property type="protein sequence ID" value="MBK1854394.1"/>
    <property type="molecule type" value="Genomic_DNA"/>
</dbReference>
<sequence length="488" mass="52774">MKFFSLLSLTSAAMLCLAHAAADVKNSLVRVNSTLQTWSASQPWDKSAPSSRGALGVLLQGKQVLTTAEMAANSTYIELENADSTRTLPAKVVAIDYESNLALLAPDNGDTEGFFKDLSPIALGEATHIGDKVDIWQLEDNGMPLITQATVQSVDIVSSFVRGHYFLTYEAKASMQSASSSFSLPAVKDGKLLGLLSSYDSKDQIIDIIAPEIIAAFIADAADGEYLGFPSLGIGINSTVDPSFRLWLKLPEDVGGLYVTRVRKGSAADQAGILKGDVLLSIGGKTIGRRGYYDDDNYGRLFWSHLIRGQHKVGDSVKVTVLREGEKKEFTAVLSRPGKNLIPSHTLDQSPNYLVKGGFIFQELSVSYLSAFGKDWQSTAPLNLLDAMASPEDYEKGRNKLVFLSATIPTPATTGYESLRNFIIAKINGQEIADIPSLIKAFETPGSDRLHTIEFADGQPKTIYLDARISDAIDAELLKRGIPALSRG</sequence>
<keyword evidence="3" id="KW-0720">Serine protease</keyword>
<evidence type="ECO:0000313" key="6">
    <source>
        <dbReference type="EMBL" id="MBK1854394.1"/>
    </source>
</evidence>
<evidence type="ECO:0000256" key="1">
    <source>
        <dbReference type="ARBA" id="ARBA00022670"/>
    </source>
</evidence>
<feature type="domain" description="PDZ" evidence="5">
    <location>
        <begin position="215"/>
        <end position="287"/>
    </location>
</feature>
<keyword evidence="7" id="KW-1185">Reference proteome</keyword>
<evidence type="ECO:0000313" key="7">
    <source>
        <dbReference type="Proteomes" id="UP000634206"/>
    </source>
</evidence>
<dbReference type="Pfam" id="PF13180">
    <property type="entry name" value="PDZ_2"/>
    <property type="match status" value="1"/>
</dbReference>
<dbReference type="InterPro" id="IPR001478">
    <property type="entry name" value="PDZ"/>
</dbReference>
<keyword evidence="4" id="KW-0732">Signal</keyword>
<dbReference type="GO" id="GO:0006508">
    <property type="term" value="P:proteolysis"/>
    <property type="evidence" value="ECO:0007669"/>
    <property type="project" value="UniProtKB-KW"/>
</dbReference>
<dbReference type="GO" id="GO:0004252">
    <property type="term" value="F:serine-type endopeptidase activity"/>
    <property type="evidence" value="ECO:0007669"/>
    <property type="project" value="InterPro"/>
</dbReference>
<dbReference type="PANTHER" id="PTHR45980:SF9">
    <property type="entry name" value="PROTEASE DO-LIKE 10, MITOCHONDRIAL-RELATED"/>
    <property type="match status" value="1"/>
</dbReference>
<dbReference type="Pfam" id="PF17815">
    <property type="entry name" value="PDZ_3"/>
    <property type="match status" value="1"/>
</dbReference>
<dbReference type="InterPro" id="IPR036034">
    <property type="entry name" value="PDZ_sf"/>
</dbReference>
<feature type="chain" id="PRO_5041980628" evidence="4">
    <location>
        <begin position="21"/>
        <end position="488"/>
    </location>
</feature>
<dbReference type="InterPro" id="IPR001940">
    <property type="entry name" value="Peptidase_S1C"/>
</dbReference>
<keyword evidence="1" id="KW-0645">Protease</keyword>
<dbReference type="Proteomes" id="UP000634206">
    <property type="component" value="Unassembled WGS sequence"/>
</dbReference>
<keyword evidence="2" id="KW-0378">Hydrolase</keyword>
<evidence type="ECO:0000256" key="4">
    <source>
        <dbReference type="SAM" id="SignalP"/>
    </source>
</evidence>
<accession>A0AAE2SCH5</accession>
<name>A0AAE2SCH5_9BACT</name>
<dbReference type="InterPro" id="IPR041517">
    <property type="entry name" value="DEGP_PDZ"/>
</dbReference>
<proteinExistence type="predicted"/>
<dbReference type="Gene3D" id="2.40.10.120">
    <property type="match status" value="1"/>
</dbReference>
<evidence type="ECO:0000256" key="2">
    <source>
        <dbReference type="ARBA" id="ARBA00022801"/>
    </source>
</evidence>
<evidence type="ECO:0000256" key="3">
    <source>
        <dbReference type="ARBA" id="ARBA00022825"/>
    </source>
</evidence>
<gene>
    <name evidence="6" type="ORF">JIN83_05460</name>
</gene>
<reference evidence="6" key="1">
    <citation type="submission" date="2021-01" db="EMBL/GenBank/DDBJ databases">
        <title>Modified the classification status of verrucomicrobia.</title>
        <authorList>
            <person name="Feng X."/>
        </authorList>
    </citation>
    <scope>NUCLEOTIDE SEQUENCE</scope>
    <source>
        <strain evidence="6">5K15</strain>
    </source>
</reference>
<dbReference type="SUPFAM" id="SSF50156">
    <property type="entry name" value="PDZ domain-like"/>
    <property type="match status" value="1"/>
</dbReference>
<dbReference type="SMART" id="SM00228">
    <property type="entry name" value="PDZ"/>
    <property type="match status" value="1"/>
</dbReference>
<dbReference type="PROSITE" id="PS50106">
    <property type="entry name" value="PDZ"/>
    <property type="match status" value="1"/>
</dbReference>
<dbReference type="Gene3D" id="2.30.42.10">
    <property type="match status" value="1"/>
</dbReference>
<dbReference type="PRINTS" id="PR00834">
    <property type="entry name" value="PROTEASES2C"/>
</dbReference>
<protein>
    <submittedName>
        <fullName evidence="6">PDZ domain-containing protein</fullName>
    </submittedName>
</protein>
<organism evidence="6 7">
    <name type="scientific">Oceaniferula flava</name>
    <dbReference type="NCBI Taxonomy" id="2800421"/>
    <lineage>
        <taxon>Bacteria</taxon>
        <taxon>Pseudomonadati</taxon>
        <taxon>Verrucomicrobiota</taxon>
        <taxon>Verrucomicrobiia</taxon>
        <taxon>Verrucomicrobiales</taxon>
        <taxon>Verrucomicrobiaceae</taxon>
        <taxon>Oceaniferula</taxon>
    </lineage>
</organism>
<dbReference type="InterPro" id="IPR046449">
    <property type="entry name" value="DEGP_PDZ_sf"/>
</dbReference>
<evidence type="ECO:0000259" key="5">
    <source>
        <dbReference type="PROSITE" id="PS50106"/>
    </source>
</evidence>
<dbReference type="SUPFAM" id="SSF50494">
    <property type="entry name" value="Trypsin-like serine proteases"/>
    <property type="match status" value="1"/>
</dbReference>
<dbReference type="PANTHER" id="PTHR45980">
    <property type="match status" value="1"/>
</dbReference>
<feature type="signal peptide" evidence="4">
    <location>
        <begin position="1"/>
        <end position="20"/>
    </location>
</feature>
<dbReference type="RefSeq" id="WP_309489001.1">
    <property type="nucleotide sequence ID" value="NZ_JAENIG010000003.1"/>
</dbReference>
<dbReference type="InterPro" id="IPR009003">
    <property type="entry name" value="Peptidase_S1_PA"/>
</dbReference>
<dbReference type="AlphaFoldDB" id="A0AAE2SCH5"/>